<gene>
    <name evidence="3" type="ORF">Val02_17680</name>
</gene>
<keyword evidence="4" id="KW-1185">Reference proteome</keyword>
<keyword evidence="1" id="KW-0732">Signal</keyword>
<reference evidence="3" key="1">
    <citation type="submission" date="2021-01" db="EMBL/GenBank/DDBJ databases">
        <title>Whole genome shotgun sequence of Virgisporangium aliadipatigenens NBRC 105644.</title>
        <authorList>
            <person name="Komaki H."/>
            <person name="Tamura T."/>
        </authorList>
    </citation>
    <scope>NUCLEOTIDE SEQUENCE</scope>
    <source>
        <strain evidence="3">NBRC 105644</strain>
    </source>
</reference>
<dbReference type="PANTHER" id="PTHR14859:SF15">
    <property type="entry name" value="ENDONUCLEASE_EXONUCLEASE_PHOSPHATASE DOMAIN-CONTAINING PROTEIN"/>
    <property type="match status" value="1"/>
</dbReference>
<accession>A0A8J3YI71</accession>
<protein>
    <submittedName>
        <fullName evidence="3">Metal-dependent hydrolase</fullName>
    </submittedName>
</protein>
<dbReference type="InterPro" id="IPR051916">
    <property type="entry name" value="GPI-anchor_lipid_remodeler"/>
</dbReference>
<dbReference type="Gene3D" id="3.60.10.10">
    <property type="entry name" value="Endonuclease/exonuclease/phosphatase"/>
    <property type="match status" value="1"/>
</dbReference>
<name>A0A8J3YI71_9ACTN</name>
<dbReference type="EMBL" id="BOPF01000005">
    <property type="protein sequence ID" value="GIJ44882.1"/>
    <property type="molecule type" value="Genomic_DNA"/>
</dbReference>
<dbReference type="AlphaFoldDB" id="A0A8J3YI71"/>
<dbReference type="GO" id="GO:0016020">
    <property type="term" value="C:membrane"/>
    <property type="evidence" value="ECO:0007669"/>
    <property type="project" value="GOC"/>
</dbReference>
<dbReference type="InterPro" id="IPR036691">
    <property type="entry name" value="Endo/exonu/phosph_ase_sf"/>
</dbReference>
<dbReference type="GO" id="GO:0016787">
    <property type="term" value="F:hydrolase activity"/>
    <property type="evidence" value="ECO:0007669"/>
    <property type="project" value="UniProtKB-KW"/>
</dbReference>
<evidence type="ECO:0000256" key="1">
    <source>
        <dbReference type="SAM" id="SignalP"/>
    </source>
</evidence>
<dbReference type="Proteomes" id="UP000619260">
    <property type="component" value="Unassembled WGS sequence"/>
</dbReference>
<organism evidence="3 4">
    <name type="scientific">Virgisporangium aliadipatigenens</name>
    <dbReference type="NCBI Taxonomy" id="741659"/>
    <lineage>
        <taxon>Bacteria</taxon>
        <taxon>Bacillati</taxon>
        <taxon>Actinomycetota</taxon>
        <taxon>Actinomycetes</taxon>
        <taxon>Micromonosporales</taxon>
        <taxon>Micromonosporaceae</taxon>
        <taxon>Virgisporangium</taxon>
    </lineage>
</organism>
<sequence>MWAVLAVVAALLAPAPAPVADDLERVLRVATFNIHHGVGADGLVDLDRIATVLRRTGADVIGLQEVDRHFHSRSGFVDQATVLAAKLGMDVAFAANLDLEPAAPGWPRRQYGTAILSRYPILDSDNTPLPRTGVHEQRGLLRARIGLGGVPVQLYTTHLQHDDATERLTQAQAVRDQLARRRGALVLLGDLNVTAGAAEITTLTASLSDAWGACGEGSGHSYPGDAPAARVDYVMTSRAVTARWAGVHADPLAVAASDHLPVVATLSV</sequence>
<dbReference type="GO" id="GO:0006506">
    <property type="term" value="P:GPI anchor biosynthetic process"/>
    <property type="evidence" value="ECO:0007669"/>
    <property type="project" value="TreeGrafter"/>
</dbReference>
<evidence type="ECO:0000313" key="3">
    <source>
        <dbReference type="EMBL" id="GIJ44882.1"/>
    </source>
</evidence>
<proteinExistence type="predicted"/>
<feature type="domain" description="Endonuclease/exonuclease/phosphatase" evidence="2">
    <location>
        <begin position="30"/>
        <end position="259"/>
    </location>
</feature>
<evidence type="ECO:0000313" key="4">
    <source>
        <dbReference type="Proteomes" id="UP000619260"/>
    </source>
</evidence>
<dbReference type="PANTHER" id="PTHR14859">
    <property type="entry name" value="CALCOFLUOR WHITE HYPERSENSITIVE PROTEIN PRECURSOR"/>
    <property type="match status" value="1"/>
</dbReference>
<keyword evidence="3" id="KW-0378">Hydrolase</keyword>
<dbReference type="InterPro" id="IPR005135">
    <property type="entry name" value="Endo/exonuclease/phosphatase"/>
</dbReference>
<feature type="signal peptide" evidence="1">
    <location>
        <begin position="1"/>
        <end position="20"/>
    </location>
</feature>
<comment type="caution">
    <text evidence="3">The sequence shown here is derived from an EMBL/GenBank/DDBJ whole genome shotgun (WGS) entry which is preliminary data.</text>
</comment>
<feature type="chain" id="PRO_5039018304" evidence="1">
    <location>
        <begin position="21"/>
        <end position="268"/>
    </location>
</feature>
<dbReference type="Pfam" id="PF03372">
    <property type="entry name" value="Exo_endo_phos"/>
    <property type="match status" value="1"/>
</dbReference>
<dbReference type="RefSeq" id="WP_203898449.1">
    <property type="nucleotide sequence ID" value="NZ_BOPF01000005.1"/>
</dbReference>
<dbReference type="SUPFAM" id="SSF56219">
    <property type="entry name" value="DNase I-like"/>
    <property type="match status" value="1"/>
</dbReference>
<evidence type="ECO:0000259" key="2">
    <source>
        <dbReference type="Pfam" id="PF03372"/>
    </source>
</evidence>